<reference evidence="1 2" key="1">
    <citation type="journal article" date="2018" name="Mol. Biol. Evol.">
        <title>Broad Genomic Sampling Reveals a Smut Pathogenic Ancestry of the Fungal Clade Ustilaginomycotina.</title>
        <authorList>
            <person name="Kijpornyongpan T."/>
            <person name="Mondo S.J."/>
            <person name="Barry K."/>
            <person name="Sandor L."/>
            <person name="Lee J."/>
            <person name="Lipzen A."/>
            <person name="Pangilinan J."/>
            <person name="LaButti K."/>
            <person name="Hainaut M."/>
            <person name="Henrissat B."/>
            <person name="Grigoriev I.V."/>
            <person name="Spatafora J.W."/>
            <person name="Aime M.C."/>
        </authorList>
    </citation>
    <scope>NUCLEOTIDE SEQUENCE [LARGE SCALE GENOMIC DNA]</scope>
    <source>
        <strain evidence="1 2">SA 807</strain>
    </source>
</reference>
<proteinExistence type="predicted"/>
<gene>
    <name evidence="1" type="ORF">IE53DRAFT_385828</name>
</gene>
<sequence length="669" mass="74437">MAKDERAPLKEQSYQMLSLSESQPSPPLAANPDATLTNHNNQPPSPSPPPLPSSAKPPDSPLHQSGQSEAKEDPFDLIGVGPMDSKDEEEEEDDGGGGDQLREVNLAGAPSFDDLFFDLLFASALSVYNETSELGSIHDLAKFMGFFSILWWSWWTQSLFDVRFRSRMTYRDNYVLKILMRIIRIVLLGAWIVYTTMPSEFARKGYSNFSLTYSTTRFCLACDHAVVVLKGWYEDRRGMKSRLKSSSLGKNAMRNPLVTVSSMIKRQGAAIILVVVNLISAILWISARHRDHDGVNGTMLGLWISGVVLEWISQVSVEMFGDFPSLSRTCLPERLTLFALIILGEGVTSLGQAFNNISPGFKDPENYGTPAGGWGSFTLFQVVSSGLIILLQFYAYYSRAKTRIDTPSTVVLFWAYAHVVLHLASAVLVAGLTKTISFLNALQALYQFMDSPEYYLPNATEYDRFNSSIVFDLFQNQTSSATVAYDRGDVPEAAIFSIFSVISATSGAKIPSVEEALALFFAANQTHSVELGTPLKIQLKTFVELKDSFYDPDSVDLFFNRGLFRFNYIFLSCAVFLWMDTLVKSIQKHSEIRQRTVLLSFVSRFFFGAILAIVQIIYIRGQGVPSNAAFNGGLAICASILFVELLAQTFIAFSPVLWRKFGKRSRGVP</sequence>
<name>A0ACD0P1J3_9BASI</name>
<organism evidence="1 2">
    <name type="scientific">Violaceomyces palustris</name>
    <dbReference type="NCBI Taxonomy" id="1673888"/>
    <lineage>
        <taxon>Eukaryota</taxon>
        <taxon>Fungi</taxon>
        <taxon>Dikarya</taxon>
        <taxon>Basidiomycota</taxon>
        <taxon>Ustilaginomycotina</taxon>
        <taxon>Ustilaginomycetes</taxon>
        <taxon>Violaceomycetales</taxon>
        <taxon>Violaceomycetaceae</taxon>
        <taxon>Violaceomyces</taxon>
    </lineage>
</organism>
<evidence type="ECO:0000313" key="1">
    <source>
        <dbReference type="EMBL" id="PWN51804.1"/>
    </source>
</evidence>
<accession>A0ACD0P1J3</accession>
<dbReference type="Proteomes" id="UP000245626">
    <property type="component" value="Unassembled WGS sequence"/>
</dbReference>
<protein>
    <submittedName>
        <fullName evidence="1">Uncharacterized protein</fullName>
    </submittedName>
</protein>
<evidence type="ECO:0000313" key="2">
    <source>
        <dbReference type="Proteomes" id="UP000245626"/>
    </source>
</evidence>
<keyword evidence="2" id="KW-1185">Reference proteome</keyword>
<dbReference type="EMBL" id="KZ819816">
    <property type="protein sequence ID" value="PWN51804.1"/>
    <property type="molecule type" value="Genomic_DNA"/>
</dbReference>